<dbReference type="Proteomes" id="UP000078046">
    <property type="component" value="Unassembled WGS sequence"/>
</dbReference>
<sequence>MIKSCHVRNTFLNFYKSKNHTYYPSSSCVASDADGTLFVNAGINQFKSVILSKKTSILPSNRIHNYQKCIRLTDVKKIVSHFGQHSFFEMMGAWSFNNNYSEEVSILMANEFITKKLQIPIENIVVSIVSDANISSTTKKIWRSV</sequence>
<dbReference type="OrthoDB" id="2423964at2759"/>
<dbReference type="Gene3D" id="3.30.930.10">
    <property type="entry name" value="Bira Bifunctional Protein, Domain 2"/>
    <property type="match status" value="1"/>
</dbReference>
<dbReference type="GO" id="GO:0002161">
    <property type="term" value="F:aminoacyl-tRNA deacylase activity"/>
    <property type="evidence" value="ECO:0007669"/>
    <property type="project" value="TreeGrafter"/>
</dbReference>
<dbReference type="InterPro" id="IPR050058">
    <property type="entry name" value="Ala-tRNA_ligase"/>
</dbReference>
<evidence type="ECO:0000259" key="10">
    <source>
        <dbReference type="PROSITE" id="PS50860"/>
    </source>
</evidence>
<evidence type="ECO:0000256" key="8">
    <source>
        <dbReference type="ARBA" id="ARBA00022917"/>
    </source>
</evidence>
<dbReference type="PANTHER" id="PTHR11777:SF9">
    <property type="entry name" value="ALANINE--TRNA LIGASE, CYTOPLASMIC"/>
    <property type="match status" value="1"/>
</dbReference>
<dbReference type="InterPro" id="IPR018165">
    <property type="entry name" value="Ala-tRNA-synth_IIc_core"/>
</dbReference>
<keyword evidence="3" id="KW-0820">tRNA-binding</keyword>
<dbReference type="Pfam" id="PF01411">
    <property type="entry name" value="tRNA-synt_2c"/>
    <property type="match status" value="1"/>
</dbReference>
<keyword evidence="12" id="KW-1185">Reference proteome</keyword>
<organism evidence="11 12">
    <name type="scientific">Intoshia linei</name>
    <dbReference type="NCBI Taxonomy" id="1819745"/>
    <lineage>
        <taxon>Eukaryota</taxon>
        <taxon>Metazoa</taxon>
        <taxon>Spiralia</taxon>
        <taxon>Lophotrochozoa</taxon>
        <taxon>Mesozoa</taxon>
        <taxon>Orthonectida</taxon>
        <taxon>Rhopaluridae</taxon>
        <taxon>Intoshia</taxon>
    </lineage>
</organism>
<dbReference type="GO" id="GO:0006419">
    <property type="term" value="P:alanyl-tRNA aminoacylation"/>
    <property type="evidence" value="ECO:0007669"/>
    <property type="project" value="InterPro"/>
</dbReference>
<evidence type="ECO:0000256" key="7">
    <source>
        <dbReference type="ARBA" id="ARBA00022884"/>
    </source>
</evidence>
<evidence type="ECO:0000256" key="9">
    <source>
        <dbReference type="ARBA" id="ARBA00023146"/>
    </source>
</evidence>
<evidence type="ECO:0000256" key="1">
    <source>
        <dbReference type="ARBA" id="ARBA00008226"/>
    </source>
</evidence>
<reference evidence="11 12" key="1">
    <citation type="submission" date="2016-04" db="EMBL/GenBank/DDBJ databases">
        <title>The genome of Intoshia linei affirms orthonectids as highly simplified spiralians.</title>
        <authorList>
            <person name="Mikhailov K.V."/>
            <person name="Slusarev G.S."/>
            <person name="Nikitin M.A."/>
            <person name="Logacheva M.D."/>
            <person name="Penin A."/>
            <person name="Aleoshin V."/>
            <person name="Panchin Y.V."/>
        </authorList>
    </citation>
    <scope>NUCLEOTIDE SEQUENCE [LARGE SCALE GENOMIC DNA]</scope>
    <source>
        <strain evidence="11">Intl2013</strain>
        <tissue evidence="11">Whole animal</tissue>
    </source>
</reference>
<gene>
    <name evidence="11" type="ORF">A3Q56_08528</name>
</gene>
<evidence type="ECO:0000313" key="11">
    <source>
        <dbReference type="EMBL" id="OAF63763.1"/>
    </source>
</evidence>
<dbReference type="GO" id="GO:0005524">
    <property type="term" value="F:ATP binding"/>
    <property type="evidence" value="ECO:0007669"/>
    <property type="project" value="UniProtKB-KW"/>
</dbReference>
<keyword evidence="4" id="KW-0436">Ligase</keyword>
<comment type="similarity">
    <text evidence="1">Belongs to the class-II aminoacyl-tRNA synthetase family.</text>
</comment>
<evidence type="ECO:0000256" key="3">
    <source>
        <dbReference type="ARBA" id="ARBA00022555"/>
    </source>
</evidence>
<protein>
    <recommendedName>
        <fullName evidence="2">alanine--tRNA ligase</fullName>
        <ecNumber evidence="2">6.1.1.7</ecNumber>
    </recommendedName>
</protein>
<evidence type="ECO:0000256" key="6">
    <source>
        <dbReference type="ARBA" id="ARBA00022840"/>
    </source>
</evidence>
<dbReference type="InterPro" id="IPR018164">
    <property type="entry name" value="Ala-tRNA-synth_IIc_N"/>
</dbReference>
<keyword evidence="5" id="KW-0547">Nucleotide-binding</keyword>
<dbReference type="SUPFAM" id="SSF55681">
    <property type="entry name" value="Class II aaRS and biotin synthetases"/>
    <property type="match status" value="1"/>
</dbReference>
<dbReference type="PANTHER" id="PTHR11777">
    <property type="entry name" value="ALANYL-TRNA SYNTHETASE"/>
    <property type="match status" value="1"/>
</dbReference>
<dbReference type="EC" id="6.1.1.7" evidence="2"/>
<evidence type="ECO:0000256" key="2">
    <source>
        <dbReference type="ARBA" id="ARBA00013168"/>
    </source>
</evidence>
<name>A0A177AQW0_9BILA</name>
<evidence type="ECO:0000313" key="12">
    <source>
        <dbReference type="Proteomes" id="UP000078046"/>
    </source>
</evidence>
<keyword evidence="9" id="KW-0030">Aminoacyl-tRNA synthetase</keyword>
<feature type="non-terminal residue" evidence="11">
    <location>
        <position position="145"/>
    </location>
</feature>
<proteinExistence type="inferred from homology"/>
<dbReference type="AlphaFoldDB" id="A0A177AQW0"/>
<accession>A0A177AQW0</accession>
<evidence type="ECO:0000256" key="5">
    <source>
        <dbReference type="ARBA" id="ARBA00022741"/>
    </source>
</evidence>
<dbReference type="GO" id="GO:0000049">
    <property type="term" value="F:tRNA binding"/>
    <property type="evidence" value="ECO:0007669"/>
    <property type="project" value="UniProtKB-KW"/>
</dbReference>
<keyword evidence="8" id="KW-0648">Protein biosynthesis</keyword>
<evidence type="ECO:0000256" key="4">
    <source>
        <dbReference type="ARBA" id="ARBA00022598"/>
    </source>
</evidence>
<feature type="domain" description="Alanyl-transfer RNA synthetases family profile" evidence="10">
    <location>
        <begin position="2"/>
        <end position="145"/>
    </location>
</feature>
<dbReference type="PROSITE" id="PS50860">
    <property type="entry name" value="AA_TRNA_LIGASE_II_ALA"/>
    <property type="match status" value="1"/>
</dbReference>
<dbReference type="InterPro" id="IPR045864">
    <property type="entry name" value="aa-tRNA-synth_II/BPL/LPL"/>
</dbReference>
<keyword evidence="6" id="KW-0067">ATP-binding</keyword>
<comment type="caution">
    <text evidence="11">The sequence shown here is derived from an EMBL/GenBank/DDBJ whole genome shotgun (WGS) entry which is preliminary data.</text>
</comment>
<dbReference type="GO" id="GO:0004813">
    <property type="term" value="F:alanine-tRNA ligase activity"/>
    <property type="evidence" value="ECO:0007669"/>
    <property type="project" value="UniProtKB-EC"/>
</dbReference>
<dbReference type="EMBL" id="LWCA01002634">
    <property type="protein sequence ID" value="OAF63763.1"/>
    <property type="molecule type" value="Genomic_DNA"/>
</dbReference>
<keyword evidence="7" id="KW-0694">RNA-binding</keyword>